<dbReference type="RefSeq" id="WP_155600914.1">
    <property type="nucleotide sequence ID" value="NZ_RCNR01000048.1"/>
</dbReference>
<keyword evidence="3" id="KW-1185">Reference proteome</keyword>
<accession>A0A7X2ZWL5</accession>
<keyword evidence="1" id="KW-0732">Signal</keyword>
<dbReference type="OrthoDB" id="607469at2"/>
<dbReference type="EMBL" id="RCNR01000048">
    <property type="protein sequence ID" value="MUH37679.1"/>
    <property type="molecule type" value="Genomic_DNA"/>
</dbReference>
<protein>
    <submittedName>
        <fullName evidence="2">Gliding motility-associated C-terminal domain-containing protein</fullName>
    </submittedName>
</protein>
<proteinExistence type="predicted"/>
<dbReference type="AlphaFoldDB" id="A0A7X2ZWL5"/>
<organism evidence="2 3">
    <name type="scientific">Zobellia amurskyensis</name>
    <dbReference type="NCBI Taxonomy" id="248905"/>
    <lineage>
        <taxon>Bacteria</taxon>
        <taxon>Pseudomonadati</taxon>
        <taxon>Bacteroidota</taxon>
        <taxon>Flavobacteriia</taxon>
        <taxon>Flavobacteriales</taxon>
        <taxon>Flavobacteriaceae</taxon>
        <taxon>Zobellia</taxon>
    </lineage>
</organism>
<evidence type="ECO:0000313" key="2">
    <source>
        <dbReference type="EMBL" id="MUH37679.1"/>
    </source>
</evidence>
<evidence type="ECO:0000256" key="1">
    <source>
        <dbReference type="SAM" id="SignalP"/>
    </source>
</evidence>
<reference evidence="2 3" key="1">
    <citation type="journal article" date="2019" name="Mar. Drugs">
        <title>Comparative Genomics and CAZyme Genome Repertoires of Marine Zobellia amurskyensis KMM 3526(T) and Zobellia laminariae KMM 3676(T).</title>
        <authorList>
            <person name="Chernysheva N."/>
            <person name="Bystritskaya E."/>
            <person name="Stenkova A."/>
            <person name="Golovkin I."/>
            <person name="Nedashkovskaya O."/>
            <person name="Isaeva M."/>
        </authorList>
    </citation>
    <scope>NUCLEOTIDE SEQUENCE [LARGE SCALE GENOMIC DNA]</scope>
    <source>
        <strain evidence="2 3">KMM 3526</strain>
    </source>
</reference>
<evidence type="ECO:0000313" key="3">
    <source>
        <dbReference type="Proteomes" id="UP000540519"/>
    </source>
</evidence>
<name>A0A7X2ZWL5_9FLAO</name>
<feature type="chain" id="PRO_5031218189" evidence="1">
    <location>
        <begin position="29"/>
        <end position="810"/>
    </location>
</feature>
<dbReference type="Proteomes" id="UP000540519">
    <property type="component" value="Unassembled WGS sequence"/>
</dbReference>
<gene>
    <name evidence="2" type="ORF">D9O36_17655</name>
</gene>
<sequence length="810" mass="88722">MKKKLLQKKINRAVGFLMLVLAFTNANAQLQKEFSPRYSETITGDFTMVANNVLSRHATNAYNGNGSNHDFSDNVFIDIDSDPTTFNSSSANLSNPSPGSSCMTIERVFLYWAAADKEYEVDGSGTPIAGNGGVEPSWNFNDIKLMLPGSSNYEATLTADEVIYRGRDDHFVNDPYICVKDITSWVQGLSNPFGTYQVANVKATEGQLLSHGGGRTGTSGGWQIVFVWQSPLMPQKHITLFDGYAHITSTQNNFDVTFDGFQTVPNGEVKANMVIGSFEGDRGISRDQLLILDTSNSWEPLSTPMRPANNFFNSSITTNGSDFLDRTPASSNTLGYDASLFNLENTGNSLITNNQTSATVRMTSDQEVYGLYLLGMAVEVYEPSLNSLDLYATASDENPRTGETIQIYLDVANTGNDNIRNLSFSTTIPEEMDFISVEPLPHEITYNFDSVTRELTFNIADGYTDVTSAPYTIQYAVRIKDDAYFSSIPTCTFNSDSQTAAMYTGEINTTQQTSNSSFTFDECGVGNGDPTTIIISITDVQAPVFAENLPGDITVPCNGVPDAAVLTAIDYCDPDPSTTFTETATNDRSCETGYEITRTWTATDSANNTFTHTQIITVISDECIMDEEAPTFVEELPQNLIVDCDSIPEADELTAIDNCDADPVITFTETATNNEDCTTGYIITRTWIAVDNNGNETTHTQLIIVEADMPCDIENLVVSKTLTANGDGINDVFEISGLEGCDYTYHLKVFNRWGNIVYENSDYSNDWSGFAPKSSLGNSGMLSSGTYYYIIGFGNNEIKPVNGYIYIGSN</sequence>
<comment type="caution">
    <text evidence="2">The sequence shown here is derived from an EMBL/GenBank/DDBJ whole genome shotgun (WGS) entry which is preliminary data.</text>
</comment>
<dbReference type="Pfam" id="PF13585">
    <property type="entry name" value="CHU_C"/>
    <property type="match status" value="1"/>
</dbReference>
<feature type="signal peptide" evidence="1">
    <location>
        <begin position="1"/>
        <end position="28"/>
    </location>
</feature>